<proteinExistence type="predicted"/>
<evidence type="ECO:0000313" key="1">
    <source>
        <dbReference type="EMBL" id="AXH97409.1"/>
    </source>
</evidence>
<reference evidence="1 2" key="1">
    <citation type="submission" date="2018-07" db="EMBL/GenBank/DDBJ databases">
        <title>Complete genome sequencing of Ornithinimicrobium sp. AMA3305.</title>
        <authorList>
            <person name="Bae J.-W."/>
        </authorList>
    </citation>
    <scope>NUCLEOTIDE SEQUENCE [LARGE SCALE GENOMIC DNA]</scope>
    <source>
        <strain evidence="1 2">AMA3305</strain>
    </source>
</reference>
<name>A0A345NQV1_9MICO</name>
<evidence type="ECO:0000313" key="2">
    <source>
        <dbReference type="Proteomes" id="UP000253790"/>
    </source>
</evidence>
<dbReference type="KEGG" id="orn:DV701_15985"/>
<accession>A0A345NQV1</accession>
<dbReference type="EMBL" id="CP031229">
    <property type="protein sequence ID" value="AXH97409.1"/>
    <property type="molecule type" value="Genomic_DNA"/>
</dbReference>
<dbReference type="Proteomes" id="UP000253790">
    <property type="component" value="Chromosome"/>
</dbReference>
<dbReference type="OrthoDB" id="3477480at2"/>
<keyword evidence="2" id="KW-1185">Reference proteome</keyword>
<dbReference type="AlphaFoldDB" id="A0A345NQV1"/>
<protein>
    <submittedName>
        <fullName evidence="1">Uncharacterized protein</fullName>
    </submittedName>
</protein>
<gene>
    <name evidence="1" type="ORF">DV701_15985</name>
</gene>
<organism evidence="1 2">
    <name type="scientific">Ornithinimicrobium avium</name>
    <dbReference type="NCBI Taxonomy" id="2283195"/>
    <lineage>
        <taxon>Bacteria</taxon>
        <taxon>Bacillati</taxon>
        <taxon>Actinomycetota</taxon>
        <taxon>Actinomycetes</taxon>
        <taxon>Micrococcales</taxon>
        <taxon>Ornithinimicrobiaceae</taxon>
        <taxon>Ornithinimicrobium</taxon>
    </lineage>
</organism>
<sequence length="195" mass="22375">MRWRDRETDGTLAEAYAEAARRLASSFASQPYDDQILLPFLFVYRHAIELDLKHAIREAVALRRMAAHRELPSAVELETKLRRYGHRLLVLGDKLDEHLQALDLERTPAATRRVLRGLNDLDLNGTGFRYANAFEDGATHIDFPRLAALLDETHRMLAATDDMLDYAAEGYRIAMDEAAQYESELRAEFEAYESY</sequence>